<accession>D5X0X4</accession>
<dbReference type="InterPro" id="IPR022061">
    <property type="entry name" value="DUF3617"/>
</dbReference>
<dbReference type="eggNOG" id="ENOG5034ADH">
    <property type="taxonomic scope" value="Bacteria"/>
</dbReference>
<feature type="region of interest" description="Disordered" evidence="1">
    <location>
        <begin position="124"/>
        <end position="148"/>
    </location>
</feature>
<dbReference type="KEGG" id="tin:Tint_1383"/>
<feature type="chain" id="PRO_5003080029" description="DUF3617 family protein" evidence="2">
    <location>
        <begin position="22"/>
        <end position="148"/>
    </location>
</feature>
<dbReference type="EMBL" id="CP002021">
    <property type="protein sequence ID" value="ADG30770.1"/>
    <property type="molecule type" value="Genomic_DNA"/>
</dbReference>
<dbReference type="HOGENOM" id="CLU_1757997_0_0_4"/>
<dbReference type="STRING" id="75379.Tint_1383"/>
<evidence type="ECO:0000313" key="3">
    <source>
        <dbReference type="EMBL" id="ADG30770.1"/>
    </source>
</evidence>
<organism evidence="3">
    <name type="scientific">Thiomonas intermedia (strain K12)</name>
    <name type="common">Thiobacillus intermedius</name>
    <dbReference type="NCBI Taxonomy" id="75379"/>
    <lineage>
        <taxon>Bacteria</taxon>
        <taxon>Pseudomonadati</taxon>
        <taxon>Pseudomonadota</taxon>
        <taxon>Betaproteobacteria</taxon>
        <taxon>Burkholderiales</taxon>
        <taxon>Thiomonas</taxon>
    </lineage>
</organism>
<evidence type="ECO:0000256" key="2">
    <source>
        <dbReference type="SAM" id="SignalP"/>
    </source>
</evidence>
<protein>
    <recommendedName>
        <fullName evidence="4">DUF3617 family protein</fullName>
    </recommendedName>
</protein>
<keyword evidence="2" id="KW-0732">Signal</keyword>
<gene>
    <name evidence="3" type="ordered locus">Tint_1383</name>
</gene>
<feature type="signal peptide" evidence="2">
    <location>
        <begin position="1"/>
        <end position="21"/>
    </location>
</feature>
<dbReference type="BioCyc" id="TINT75379:TINT_RS06940-MONOMER"/>
<name>D5X0X4_THIK1</name>
<reference evidence="3" key="1">
    <citation type="submission" date="2010-04" db="EMBL/GenBank/DDBJ databases">
        <title>Complete sequence of Thiomonas intermedia K12.</title>
        <authorList>
            <consortium name="US DOE Joint Genome Institute"/>
            <person name="Lucas S."/>
            <person name="Copeland A."/>
            <person name="Lapidus A."/>
            <person name="Cheng J.-F."/>
            <person name="Bruce D."/>
            <person name="Goodwin L."/>
            <person name="Pitluck S."/>
            <person name="Davenport K."/>
            <person name="Detter J.C."/>
            <person name="Han C."/>
            <person name="Tapia R."/>
            <person name="Land M."/>
            <person name="Hauser L."/>
            <person name="Kyrpides N."/>
            <person name="Ovchinnikova G."/>
            <person name="Kerfeld C.A."/>
            <person name="Cannon G.C."/>
            <person name="Heinhorst S."/>
            <person name="Woyke T."/>
        </authorList>
    </citation>
    <scope>NUCLEOTIDE SEQUENCE [LARGE SCALE GENOMIC DNA]</scope>
    <source>
        <strain evidence="3">K12</strain>
    </source>
</reference>
<dbReference type="Pfam" id="PF12276">
    <property type="entry name" value="DUF3617"/>
    <property type="match status" value="1"/>
</dbReference>
<feature type="compositionally biased region" description="Polar residues" evidence="1">
    <location>
        <begin position="124"/>
        <end position="134"/>
    </location>
</feature>
<proteinExistence type="predicted"/>
<evidence type="ECO:0000256" key="1">
    <source>
        <dbReference type="SAM" id="MobiDB-lite"/>
    </source>
</evidence>
<sequence length="148" mass="15953">MRYTTLGLMMVFAGLSATASAKDAPMEPGLWSMEIHGTTRVDPNLSVPMQRDVKICVKPGQKPESVVVPMDGKQCTREQATLADGETQWTFHCDLPQAKVTQTGTFRTGPATFESKWSITSVAPSGATTQSDMQVNGKRLGSDCGDVK</sequence>
<evidence type="ECO:0008006" key="4">
    <source>
        <dbReference type="Google" id="ProtNLM"/>
    </source>
</evidence>
<dbReference type="AlphaFoldDB" id="D5X0X4"/>